<feature type="compositionally biased region" description="Low complexity" evidence="1">
    <location>
        <begin position="242"/>
        <end position="258"/>
    </location>
</feature>
<evidence type="ECO:0000313" key="2">
    <source>
        <dbReference type="EMBL" id="CAD9377726.1"/>
    </source>
</evidence>
<reference evidence="2" key="1">
    <citation type="submission" date="2021-01" db="EMBL/GenBank/DDBJ databases">
        <authorList>
            <person name="Corre E."/>
            <person name="Pelletier E."/>
            <person name="Niang G."/>
            <person name="Scheremetjew M."/>
            <person name="Finn R."/>
            <person name="Kale V."/>
            <person name="Holt S."/>
            <person name="Cochrane G."/>
            <person name="Meng A."/>
            <person name="Brown T."/>
            <person name="Cohen L."/>
        </authorList>
    </citation>
    <scope>NUCLEOTIDE SEQUENCE</scope>
    <source>
        <strain evidence="2">CCMP1381</strain>
    </source>
</reference>
<accession>A0A7S2F871</accession>
<name>A0A7S2F871_9STRA</name>
<feature type="compositionally biased region" description="Basic residues" evidence="1">
    <location>
        <begin position="18"/>
        <end position="27"/>
    </location>
</feature>
<protein>
    <submittedName>
        <fullName evidence="2">Uncharacterized protein</fullName>
    </submittedName>
</protein>
<organism evidence="2">
    <name type="scientific">Octactis speculum</name>
    <dbReference type="NCBI Taxonomy" id="3111310"/>
    <lineage>
        <taxon>Eukaryota</taxon>
        <taxon>Sar</taxon>
        <taxon>Stramenopiles</taxon>
        <taxon>Ochrophyta</taxon>
        <taxon>Dictyochophyceae</taxon>
        <taxon>Dictyochales</taxon>
        <taxon>Dictyochaceae</taxon>
        <taxon>Octactis</taxon>
    </lineage>
</organism>
<feature type="non-terminal residue" evidence="2">
    <location>
        <position position="258"/>
    </location>
</feature>
<feature type="compositionally biased region" description="Low complexity" evidence="1">
    <location>
        <begin position="215"/>
        <end position="227"/>
    </location>
</feature>
<proteinExistence type="predicted"/>
<dbReference type="EMBL" id="HBGS01006291">
    <property type="protein sequence ID" value="CAD9377726.1"/>
    <property type="molecule type" value="Transcribed_RNA"/>
</dbReference>
<feature type="region of interest" description="Disordered" evidence="1">
    <location>
        <begin position="197"/>
        <end position="258"/>
    </location>
</feature>
<gene>
    <name evidence="2" type="ORF">DSPE1174_LOCUS3314</name>
</gene>
<feature type="region of interest" description="Disordered" evidence="1">
    <location>
        <begin position="1"/>
        <end position="48"/>
    </location>
</feature>
<evidence type="ECO:0000256" key="1">
    <source>
        <dbReference type="SAM" id="MobiDB-lite"/>
    </source>
</evidence>
<sequence>MSAFTIARPLPSSTKGGKSSKKKNRGRNKQDAQAGTAAVLMQTTTGDSPVQARVIPTKGWRKPSIKGGVRRIALPAPGARGDAQLSKRLSKIIEDDDTSSQLVEGFDLQRSPRYRFFYEQVGRRNRVTPEAAATNRGRKNLTEALELEEKLNAQESQANIALLIVDADLIMREESCDDGYDMYFVVQNGPTQVWCGRSSALGMGPRTSSGHQTKRQQQQQQHLQQLEEQQRKITAAQKQRLNSTKSSSGDSNNGGESA</sequence>
<dbReference type="AlphaFoldDB" id="A0A7S2F871"/>